<dbReference type="AlphaFoldDB" id="A0AAE4S9N1"/>
<name>A0AAE4S9N1_9EURY</name>
<sequence>MLLCITMLSCFSLSVSAAPSDISSEDRALIEKYSPAFGEPFPNPALLKEYQENDAPYIIFVNEIENSAPPNWRMIQMLYHDPVLDEFLLSIDHTGISRDSVRPKNQERESISHVGRDASGFENLSDAVRDYMLTDFLFCYPNETEIVTNITAGELFETMETTFRCVGLSGSGNLDVFVRHAAIDDTGNFYRTCDLINMKRYLQKIASQNGYDEFGVLPVQFMDIDDAFSTIRAESEIVTFPKNPADRVNADTLEMAQQIPSRSSIDLANANNDRIKIDAGPEVPQLSPDWTTVTMFYFDPAVSFLKDGLYANVDSELPKESREFVLSDFPHYDRCGTFVISDVTLGELLNDTDLQYRGYRISNSGYLEVLIASSSNYSEKDLLNIYNVIQKVAFLNGYDTAIPIIFLEAPEYDIWIVPVESSDMAHVEKSIWERILEWLGEWW</sequence>
<protein>
    <submittedName>
        <fullName evidence="1">Uncharacterized protein</fullName>
    </submittedName>
</protein>
<dbReference type="EMBL" id="JAWDKA010000001">
    <property type="protein sequence ID" value="MDV0441109.1"/>
    <property type="molecule type" value="Genomic_DNA"/>
</dbReference>
<dbReference type="Proteomes" id="UP001273136">
    <property type="component" value="Unassembled WGS sequence"/>
</dbReference>
<organism evidence="1 2">
    <name type="scientific">Methanorbis furvi</name>
    <dbReference type="NCBI Taxonomy" id="3028299"/>
    <lineage>
        <taxon>Archaea</taxon>
        <taxon>Methanobacteriati</taxon>
        <taxon>Methanobacteriota</taxon>
        <taxon>Stenosarchaea group</taxon>
        <taxon>Methanomicrobia</taxon>
        <taxon>Methanomicrobiales</taxon>
        <taxon>Methanocorpusculaceae</taxon>
        <taxon>Methanorbis</taxon>
    </lineage>
</organism>
<keyword evidence="2" id="KW-1185">Reference proteome</keyword>
<comment type="caution">
    <text evidence="1">The sequence shown here is derived from an EMBL/GenBank/DDBJ whole genome shotgun (WGS) entry which is preliminary data.</text>
</comment>
<proteinExistence type="predicted"/>
<accession>A0AAE4S9N1</accession>
<evidence type="ECO:0000313" key="1">
    <source>
        <dbReference type="EMBL" id="MDV0441109.1"/>
    </source>
</evidence>
<evidence type="ECO:0000313" key="2">
    <source>
        <dbReference type="Proteomes" id="UP001273136"/>
    </source>
</evidence>
<gene>
    <name evidence="1" type="ORF">McpAg1_02880</name>
</gene>
<reference evidence="1" key="1">
    <citation type="submission" date="2023-06" db="EMBL/GenBank/DDBJ databases">
        <title>Genome sequence of Methancorpusculaceae sp. Ag1.</title>
        <authorList>
            <person name="Protasov E."/>
            <person name="Platt K."/>
            <person name="Poehlein A."/>
            <person name="Daniel R."/>
            <person name="Brune A."/>
        </authorList>
    </citation>
    <scope>NUCLEOTIDE SEQUENCE</scope>
    <source>
        <strain evidence="1">Ag1</strain>
    </source>
</reference>